<accession>A0AA39YHP1</accession>
<comment type="caution">
    <text evidence="1">The sequence shown here is derived from an EMBL/GenBank/DDBJ whole genome shotgun (WGS) entry which is preliminary data.</text>
</comment>
<keyword evidence="2" id="KW-1185">Reference proteome</keyword>
<dbReference type="EMBL" id="JAULSV010000002">
    <property type="protein sequence ID" value="KAK0652773.1"/>
    <property type="molecule type" value="Genomic_DNA"/>
</dbReference>
<evidence type="ECO:0000313" key="1">
    <source>
        <dbReference type="EMBL" id="KAK0652773.1"/>
    </source>
</evidence>
<name>A0AA39YHP1_9PEZI</name>
<dbReference type="Proteomes" id="UP001174936">
    <property type="component" value="Unassembled WGS sequence"/>
</dbReference>
<reference evidence="1" key="1">
    <citation type="submission" date="2023-06" db="EMBL/GenBank/DDBJ databases">
        <title>Genome-scale phylogeny and comparative genomics of the fungal order Sordariales.</title>
        <authorList>
            <consortium name="Lawrence Berkeley National Laboratory"/>
            <person name="Hensen N."/>
            <person name="Bonometti L."/>
            <person name="Westerberg I."/>
            <person name="Brannstrom I.O."/>
            <person name="Guillou S."/>
            <person name="Cros-Aarteil S."/>
            <person name="Calhoun S."/>
            <person name="Haridas S."/>
            <person name="Kuo A."/>
            <person name="Mondo S."/>
            <person name="Pangilinan J."/>
            <person name="Riley R."/>
            <person name="Labutti K."/>
            <person name="Andreopoulos B."/>
            <person name="Lipzen A."/>
            <person name="Chen C."/>
            <person name="Yanf M."/>
            <person name="Daum C."/>
            <person name="Ng V."/>
            <person name="Clum A."/>
            <person name="Steindorff A."/>
            <person name="Ohm R."/>
            <person name="Martin F."/>
            <person name="Silar P."/>
            <person name="Natvig D."/>
            <person name="Lalanne C."/>
            <person name="Gautier V."/>
            <person name="Ament-Velasquez S.L."/>
            <person name="Kruys A."/>
            <person name="Hutchinson M.I."/>
            <person name="Powell A.J."/>
            <person name="Barry K."/>
            <person name="Miller A.N."/>
            <person name="Grigoriev I.V."/>
            <person name="Debuchy R."/>
            <person name="Gladieux P."/>
            <person name="Thoren M.H."/>
            <person name="Johannesson H."/>
        </authorList>
    </citation>
    <scope>NUCLEOTIDE SEQUENCE</scope>
    <source>
        <strain evidence="1">SMH2532-1</strain>
    </source>
</reference>
<protein>
    <submittedName>
        <fullName evidence="1">Uncharacterized protein</fullName>
    </submittedName>
</protein>
<gene>
    <name evidence="1" type="ORF">B0T16DRAFT_406784</name>
</gene>
<sequence>MAQQSVYILYGDFISAETSPSTPLYHLSKSLASLTHKDSSLYFSRIIVNDTKTSTPDSENQQPQQTPLYSLVHPKNAHYRTDIPAPYFMTNNSPVPALGNIKFVPSFTPSLTKKFILPFHKPTFTAFLSPSSTSSSSPLFPESDASLEVLFTAKPSRGGRVWEWLDASGKEVVAREEAGDKKQQLPPRLVVEGEASLEMRDALVALWVLRLWWSVAEEKDFQNEVIMNLTPPESISYNGDINKMNKRIVALGALGAC</sequence>
<organism evidence="1 2">
    <name type="scientific">Cercophora newfieldiana</name>
    <dbReference type="NCBI Taxonomy" id="92897"/>
    <lineage>
        <taxon>Eukaryota</taxon>
        <taxon>Fungi</taxon>
        <taxon>Dikarya</taxon>
        <taxon>Ascomycota</taxon>
        <taxon>Pezizomycotina</taxon>
        <taxon>Sordariomycetes</taxon>
        <taxon>Sordariomycetidae</taxon>
        <taxon>Sordariales</taxon>
        <taxon>Lasiosphaeriaceae</taxon>
        <taxon>Cercophora</taxon>
    </lineage>
</organism>
<evidence type="ECO:0000313" key="2">
    <source>
        <dbReference type="Proteomes" id="UP001174936"/>
    </source>
</evidence>
<dbReference type="AlphaFoldDB" id="A0AA39YHP1"/>
<proteinExistence type="predicted"/>